<reference evidence="2" key="2">
    <citation type="submission" date="2015-07" db="EMBL/GenBank/DDBJ databases">
        <title>Contrasting host-pathogen interactions and genome evolution in two generalist and specialist microsporidian pathogens of mosquitoes.</title>
        <authorList>
            <consortium name="The Broad Institute Genomics Platform"/>
            <consortium name="The Broad Institute Genome Sequencing Center for Infectious Disease"/>
            <person name="Cuomo C.A."/>
            <person name="Sanscrainte N.D."/>
            <person name="Goldberg J.M."/>
            <person name="Heiman D."/>
            <person name="Young S."/>
            <person name="Zeng Q."/>
            <person name="Becnel J.J."/>
            <person name="Birren B.W."/>
        </authorList>
    </citation>
    <scope>NUCLEOTIDE SEQUENCE [LARGE SCALE GENOMIC DNA]</scope>
    <source>
        <strain evidence="2">USNM 41457</strain>
    </source>
</reference>
<organism evidence="1 2">
    <name type="scientific">Edhazardia aedis (strain USNM 41457)</name>
    <name type="common">Microsporidian parasite</name>
    <dbReference type="NCBI Taxonomy" id="1003232"/>
    <lineage>
        <taxon>Eukaryota</taxon>
        <taxon>Fungi</taxon>
        <taxon>Fungi incertae sedis</taxon>
        <taxon>Microsporidia</taxon>
        <taxon>Edhazardia</taxon>
    </lineage>
</organism>
<evidence type="ECO:0000313" key="1">
    <source>
        <dbReference type="EMBL" id="EJW02432.1"/>
    </source>
</evidence>
<protein>
    <submittedName>
        <fullName evidence="1">Uncharacterized protein</fullName>
    </submittedName>
</protein>
<dbReference type="VEuPathDB" id="MicrosporidiaDB:EDEG_00288"/>
<evidence type="ECO:0000313" key="2">
    <source>
        <dbReference type="Proteomes" id="UP000003163"/>
    </source>
</evidence>
<dbReference type="EMBL" id="AFBI03000003">
    <property type="protein sequence ID" value="EJW02432.1"/>
    <property type="molecule type" value="Genomic_DNA"/>
</dbReference>
<sequence length="116" mass="13642">MIFVRVYSFIFASVMGLSWFCKLKVTYPSDRLYIYFTIMRLSSLPSDNSSSYGVNTRFLYSSFEVNFKDTIYWIKNKFDLISVYRNIYSCLSCVGVITKLKLKKLQNVSILIFVDK</sequence>
<dbReference type="HOGENOM" id="CLU_2096844_0_0_1"/>
<proteinExistence type="predicted"/>
<keyword evidence="2" id="KW-1185">Reference proteome</keyword>
<dbReference type="AlphaFoldDB" id="J9DM23"/>
<dbReference type="Proteomes" id="UP000003163">
    <property type="component" value="Unassembled WGS sequence"/>
</dbReference>
<dbReference type="InParanoid" id="J9DM23"/>
<gene>
    <name evidence="1" type="ORF">EDEG_00288</name>
</gene>
<accession>J9DM23</accession>
<name>J9DM23_EDHAE</name>
<comment type="caution">
    <text evidence="1">The sequence shown here is derived from an EMBL/GenBank/DDBJ whole genome shotgun (WGS) entry which is preliminary data.</text>
</comment>
<reference evidence="1 2" key="1">
    <citation type="submission" date="2011-08" db="EMBL/GenBank/DDBJ databases">
        <authorList>
            <person name="Liu Z.J."/>
            <person name="Shi F.L."/>
            <person name="Lu J.Q."/>
            <person name="Li M."/>
            <person name="Wang Z.L."/>
        </authorList>
    </citation>
    <scope>NUCLEOTIDE SEQUENCE [LARGE SCALE GENOMIC DNA]</scope>
    <source>
        <strain evidence="1 2">USNM 41457</strain>
    </source>
</reference>